<reference evidence="3 4" key="1">
    <citation type="submission" date="2022-04" db="EMBL/GenBank/DDBJ databases">
        <title>Human microbiome associated bacterial genomes.</title>
        <authorList>
            <person name="Sandstrom S."/>
            <person name="Salamzade R."/>
            <person name="Kalan L.R."/>
        </authorList>
    </citation>
    <scope>NUCLEOTIDE SEQUENCE [LARGE SCALE GENOMIC DNA]</scope>
    <source>
        <strain evidence="4">p3-SID1799</strain>
    </source>
</reference>
<comment type="caution">
    <text evidence="3">The sequence shown here is derived from an EMBL/GenBank/DDBJ whole genome shotgun (WGS) entry which is preliminary data.</text>
</comment>
<keyword evidence="2" id="KW-1133">Transmembrane helix</keyword>
<keyword evidence="4" id="KW-1185">Reference proteome</keyword>
<evidence type="ECO:0000256" key="1">
    <source>
        <dbReference type="SAM" id="MobiDB-lite"/>
    </source>
</evidence>
<evidence type="ECO:0000256" key="2">
    <source>
        <dbReference type="SAM" id="Phobius"/>
    </source>
</evidence>
<dbReference type="EMBL" id="JALXSQ010000002">
    <property type="protein sequence ID" value="MCT2041867.1"/>
    <property type="molecule type" value="Genomic_DNA"/>
</dbReference>
<feature type="compositionally biased region" description="Basic and acidic residues" evidence="1">
    <location>
        <begin position="1"/>
        <end position="13"/>
    </location>
</feature>
<organism evidence="3 4">
    <name type="scientific">Pseudoclavibacter albus</name>
    <dbReference type="NCBI Taxonomy" id="272241"/>
    <lineage>
        <taxon>Bacteria</taxon>
        <taxon>Bacillati</taxon>
        <taxon>Actinomycetota</taxon>
        <taxon>Actinomycetes</taxon>
        <taxon>Micrococcales</taxon>
        <taxon>Microbacteriaceae</taxon>
        <taxon>Pseudoclavibacter</taxon>
    </lineage>
</organism>
<keyword evidence="2" id="KW-0812">Transmembrane</keyword>
<dbReference type="RefSeq" id="WP_206395058.1">
    <property type="nucleotide sequence ID" value="NZ_JAFDPW010000002.1"/>
</dbReference>
<feature type="transmembrane region" description="Helical" evidence="2">
    <location>
        <begin position="71"/>
        <end position="94"/>
    </location>
</feature>
<gene>
    <name evidence="3" type="ORF">M3D15_00695</name>
</gene>
<feature type="transmembrane region" description="Helical" evidence="2">
    <location>
        <begin position="115"/>
        <end position="139"/>
    </location>
</feature>
<feature type="transmembrane region" description="Helical" evidence="2">
    <location>
        <begin position="41"/>
        <end position="65"/>
    </location>
</feature>
<evidence type="ECO:0000313" key="3">
    <source>
        <dbReference type="EMBL" id="MCT2041867.1"/>
    </source>
</evidence>
<name>A0ABT2HU73_9MICO</name>
<evidence type="ECO:0000313" key="4">
    <source>
        <dbReference type="Proteomes" id="UP001525379"/>
    </source>
</evidence>
<protein>
    <recommendedName>
        <fullName evidence="5">DUF2269 family protein</fullName>
    </recommendedName>
</protein>
<keyword evidence="2" id="KW-0472">Membrane</keyword>
<feature type="region of interest" description="Disordered" evidence="1">
    <location>
        <begin position="1"/>
        <end position="32"/>
    </location>
</feature>
<dbReference type="Proteomes" id="UP001525379">
    <property type="component" value="Unassembled WGS sequence"/>
</dbReference>
<sequence>MGKNTRDHARESTDTGETPLPMLFPRGEGTVSSSRNTGQALVIHPSGVLAVMALLLALAGAGMSIVYGRALMLFAIIGWVLAGPLAAVLIVVSRRINLTRSASARFVPSRVADRLHVIVLIAMFLATIACAIILGPWVARW</sequence>
<accession>A0ABT2HU73</accession>
<proteinExistence type="predicted"/>
<evidence type="ECO:0008006" key="5">
    <source>
        <dbReference type="Google" id="ProtNLM"/>
    </source>
</evidence>